<reference evidence="3 6" key="3">
    <citation type="submission" date="2016-01" db="EMBL/GenBank/DDBJ databases">
        <title>Genome Sequences of Twelve Sporeforming Bacillus Species Isolated from Foods.</title>
        <authorList>
            <person name="Berendsen E.M."/>
            <person name="Wells-Bennik M.H."/>
            <person name="Krawcyk A.O."/>
            <person name="De Jong A."/>
            <person name="Holsappel S."/>
            <person name="Eijlander R.T."/>
            <person name="Kuipers O.P."/>
        </authorList>
    </citation>
    <scope>NUCLEOTIDE SEQUENCE [LARGE SCALE GENOMIC DNA]</scope>
    <source>
        <strain evidence="3 6">B4098</strain>
    </source>
</reference>
<evidence type="ECO:0000313" key="3">
    <source>
        <dbReference type="EMBL" id="KYC61953.1"/>
    </source>
</evidence>
<dbReference type="Proteomes" id="UP000070376">
    <property type="component" value="Unassembled WGS sequence"/>
</dbReference>
<evidence type="ECO:0000313" key="6">
    <source>
        <dbReference type="Proteomes" id="UP000075288"/>
    </source>
</evidence>
<dbReference type="Proteomes" id="UP000032024">
    <property type="component" value="Chromosome"/>
</dbReference>
<reference evidence="2" key="5">
    <citation type="submission" date="2016-01" db="EMBL/GenBank/DDBJ databases">
        <authorList>
            <person name="Oliw E.H."/>
        </authorList>
    </citation>
    <scope>NUCLEOTIDE SEQUENCE [LARGE SCALE GENOMIC DNA]</scope>
    <source>
        <strain evidence="2">GED7749B</strain>
    </source>
</reference>
<dbReference type="EMBL" id="CP010525">
    <property type="protein sequence ID" value="AJO23150.1"/>
    <property type="molecule type" value="Genomic_DNA"/>
</dbReference>
<name>A0A0C5CCC7_HEYCO</name>
<dbReference type="AlphaFoldDB" id="A0A0C5CCC7"/>
<keyword evidence="4" id="KW-1185">Reference proteome</keyword>
<reference evidence="4" key="2">
    <citation type="submission" date="2015-01" db="EMBL/GenBank/DDBJ databases">
        <title>Comparative genome analysis of Bacillus coagulans HM-08, Clostridium butyricum HM-68, Bacillus subtilis HM-66 and Bacillus paralicheniformis BL-09.</title>
        <authorList>
            <person name="Zhang H."/>
        </authorList>
    </citation>
    <scope>NUCLEOTIDE SEQUENCE [LARGE SCALE GENOMIC DNA]</scope>
    <source>
        <strain evidence="4">HM-08</strain>
    </source>
</reference>
<dbReference type="EMBL" id="LQYG01000062">
    <property type="protein sequence ID" value="KYC61953.1"/>
    <property type="molecule type" value="Genomic_DNA"/>
</dbReference>
<evidence type="ECO:0000313" key="4">
    <source>
        <dbReference type="Proteomes" id="UP000032024"/>
    </source>
</evidence>
<evidence type="ECO:0000313" key="2">
    <source>
        <dbReference type="EMBL" id="KWZ76843.1"/>
    </source>
</evidence>
<dbReference type="EMBL" id="LRPN01000187">
    <property type="protein sequence ID" value="KWZ76843.1"/>
    <property type="molecule type" value="Genomic_DNA"/>
</dbReference>
<protein>
    <submittedName>
        <fullName evidence="3">Uncharacterized protein</fullName>
    </submittedName>
</protein>
<dbReference type="PATRIC" id="fig|1398.18.peg.2352"/>
<sequence>MPCRNGFTGKVFKCIQKSGGNPPGLSRRFYICGNLSAKKGILTNDLFGRLFFNGKFQV</sequence>
<dbReference type="STRING" id="1398.AB434_2939"/>
<organism evidence="3 6">
    <name type="scientific">Heyndrickxia coagulans</name>
    <name type="common">Weizmannia coagulans</name>
    <dbReference type="NCBI Taxonomy" id="1398"/>
    <lineage>
        <taxon>Bacteria</taxon>
        <taxon>Bacillati</taxon>
        <taxon>Bacillota</taxon>
        <taxon>Bacilli</taxon>
        <taxon>Bacillales</taxon>
        <taxon>Bacillaceae</taxon>
        <taxon>Heyndrickxia</taxon>
    </lineage>
</organism>
<gene>
    <name evidence="3" type="ORF">B4098_3286</name>
    <name evidence="2" type="ORF">HMPREF3213_03677</name>
    <name evidence="1" type="ORF">SB48_HM08orf03719</name>
</gene>
<accession>A0A0C5CCC7</accession>
<reference evidence="5" key="4">
    <citation type="submission" date="2016-01" db="EMBL/GenBank/DDBJ databases">
        <authorList>
            <person name="Mitreva M."/>
            <person name="Pepin K.H."/>
            <person name="Mihindukulasuriya K.A."/>
            <person name="Fulton R."/>
            <person name="Fronick C."/>
            <person name="O'Laughlin M."/>
            <person name="Miner T."/>
            <person name="Herter B."/>
            <person name="Rosa B.A."/>
            <person name="Cordes M."/>
            <person name="Tomlinson C."/>
            <person name="Wollam A."/>
            <person name="Palsikar V.B."/>
            <person name="Mardis E.R."/>
            <person name="Wilson R.K."/>
        </authorList>
    </citation>
    <scope>NUCLEOTIDE SEQUENCE [LARGE SCALE GENOMIC DNA]</scope>
    <source>
        <strain evidence="5">GED7749B</strain>
    </source>
</reference>
<dbReference type="Proteomes" id="UP000075288">
    <property type="component" value="Unassembled WGS sequence"/>
</dbReference>
<evidence type="ECO:0000313" key="1">
    <source>
        <dbReference type="EMBL" id="AJO23150.1"/>
    </source>
</evidence>
<proteinExistence type="predicted"/>
<reference evidence="1" key="1">
    <citation type="submission" date="2015-01" db="EMBL/GenBank/DDBJ databases">
        <title>Comparative genome analysis of Bacillus coagulans HM-08, Clostridium butyricum HM-68, Bacillus subtilis HM-66 and Bacillus licheniformis BL-09.</title>
        <authorList>
            <person name="Zhang H."/>
        </authorList>
    </citation>
    <scope>NUCLEOTIDE SEQUENCE [LARGE SCALE GENOMIC DNA]</scope>
    <source>
        <strain evidence="1">HM-08</strain>
    </source>
</reference>
<evidence type="ECO:0000313" key="5">
    <source>
        <dbReference type="Proteomes" id="UP000070376"/>
    </source>
</evidence>